<evidence type="ECO:0000313" key="1">
    <source>
        <dbReference type="EMBL" id="CAK7329735.1"/>
    </source>
</evidence>
<dbReference type="AlphaFoldDB" id="A0AAV1R9V6"/>
<gene>
    <name evidence="1" type="ORF">DCAF_LOCUS7492</name>
</gene>
<comment type="caution">
    <text evidence="1">The sequence shown here is derived from an EMBL/GenBank/DDBJ whole genome shotgun (WGS) entry which is preliminary data.</text>
</comment>
<dbReference type="EMBL" id="CAWUPB010000913">
    <property type="protein sequence ID" value="CAK7329735.1"/>
    <property type="molecule type" value="Genomic_DNA"/>
</dbReference>
<proteinExistence type="predicted"/>
<accession>A0AAV1R9V6</accession>
<organism evidence="1 2">
    <name type="scientific">Dovyalis caffra</name>
    <dbReference type="NCBI Taxonomy" id="77055"/>
    <lineage>
        <taxon>Eukaryota</taxon>
        <taxon>Viridiplantae</taxon>
        <taxon>Streptophyta</taxon>
        <taxon>Embryophyta</taxon>
        <taxon>Tracheophyta</taxon>
        <taxon>Spermatophyta</taxon>
        <taxon>Magnoliopsida</taxon>
        <taxon>eudicotyledons</taxon>
        <taxon>Gunneridae</taxon>
        <taxon>Pentapetalae</taxon>
        <taxon>rosids</taxon>
        <taxon>fabids</taxon>
        <taxon>Malpighiales</taxon>
        <taxon>Salicaceae</taxon>
        <taxon>Flacourtieae</taxon>
        <taxon>Dovyalis</taxon>
    </lineage>
</organism>
<evidence type="ECO:0000313" key="2">
    <source>
        <dbReference type="Proteomes" id="UP001314170"/>
    </source>
</evidence>
<sequence>MDFKEIKKPADSSKSTSLSQYQIAFYFFHLLSHLVLRFKQGEQKCEVLQATAVGLRAEWSKLKDEMHNLLMKCERVKDENKSIMEELTKIYGRDAISDLVAMESDAISESDNEETTPTE</sequence>
<dbReference type="Proteomes" id="UP001314170">
    <property type="component" value="Unassembled WGS sequence"/>
</dbReference>
<reference evidence="1 2" key="1">
    <citation type="submission" date="2024-01" db="EMBL/GenBank/DDBJ databases">
        <authorList>
            <person name="Waweru B."/>
        </authorList>
    </citation>
    <scope>NUCLEOTIDE SEQUENCE [LARGE SCALE GENOMIC DNA]</scope>
</reference>
<protein>
    <submittedName>
        <fullName evidence="1">Uncharacterized protein</fullName>
    </submittedName>
</protein>
<keyword evidence="2" id="KW-1185">Reference proteome</keyword>
<name>A0AAV1R9V6_9ROSI</name>